<dbReference type="PANTHER" id="PTHR42753:SF2">
    <property type="entry name" value="PROLINE--TRNA LIGASE"/>
    <property type="match status" value="1"/>
</dbReference>
<evidence type="ECO:0000256" key="6">
    <source>
        <dbReference type="ARBA" id="ARBA00022840"/>
    </source>
</evidence>
<dbReference type="SUPFAM" id="SSF55681">
    <property type="entry name" value="Class II aaRS and biotin synthetases"/>
    <property type="match status" value="1"/>
</dbReference>
<evidence type="ECO:0000256" key="9">
    <source>
        <dbReference type="ARBA" id="ARBA00047671"/>
    </source>
</evidence>
<dbReference type="Pfam" id="PF04073">
    <property type="entry name" value="tRNA_edit"/>
    <property type="match status" value="1"/>
</dbReference>
<dbReference type="RefSeq" id="WP_036655984.1">
    <property type="nucleotide sequence ID" value="NZ_JQCR01000003.1"/>
</dbReference>
<dbReference type="Proteomes" id="UP000029734">
    <property type="component" value="Unassembled WGS sequence"/>
</dbReference>
<accession>A0A098M5J7</accession>
<evidence type="ECO:0000313" key="13">
    <source>
        <dbReference type="Proteomes" id="UP000029734"/>
    </source>
</evidence>
<dbReference type="CDD" id="cd00861">
    <property type="entry name" value="ProRS_anticodon_short"/>
    <property type="match status" value="1"/>
</dbReference>
<dbReference type="InterPro" id="IPR004500">
    <property type="entry name" value="Pro-tRNA-synth_IIa_bac-type"/>
</dbReference>
<dbReference type="InterPro" id="IPR050062">
    <property type="entry name" value="Pro-tRNA_synthetase"/>
</dbReference>
<dbReference type="InterPro" id="IPR023717">
    <property type="entry name" value="Pro-tRNA-Synthase_IIa_type1"/>
</dbReference>
<dbReference type="HAMAP" id="MF_01569">
    <property type="entry name" value="Pro_tRNA_synth_type1"/>
    <property type="match status" value="1"/>
</dbReference>
<dbReference type="GO" id="GO:0005524">
    <property type="term" value="F:ATP binding"/>
    <property type="evidence" value="ECO:0007669"/>
    <property type="project" value="UniProtKB-UniRule"/>
</dbReference>
<dbReference type="PRINTS" id="PR01046">
    <property type="entry name" value="TRNASYNTHPRO"/>
</dbReference>
<dbReference type="GO" id="GO:0006433">
    <property type="term" value="P:prolyl-tRNA aminoacylation"/>
    <property type="evidence" value="ECO:0007669"/>
    <property type="project" value="UniProtKB-UniRule"/>
</dbReference>
<evidence type="ECO:0000256" key="8">
    <source>
        <dbReference type="ARBA" id="ARBA00023146"/>
    </source>
</evidence>
<evidence type="ECO:0000256" key="5">
    <source>
        <dbReference type="ARBA" id="ARBA00022741"/>
    </source>
</evidence>
<protein>
    <recommendedName>
        <fullName evidence="10">Proline--tRNA ligase</fullName>
        <ecNumber evidence="10">6.1.1.15</ecNumber>
    </recommendedName>
    <alternativeName>
        <fullName evidence="10">Prolyl-tRNA synthetase</fullName>
        <shortName evidence="10">ProRS</shortName>
    </alternativeName>
</protein>
<comment type="subunit">
    <text evidence="2 10">Homodimer.</text>
</comment>
<keyword evidence="7 10" id="KW-0648">Protein biosynthesis</keyword>
<dbReference type="InterPro" id="IPR007214">
    <property type="entry name" value="YbaK/aa-tRNA-synth-assoc-dom"/>
</dbReference>
<dbReference type="CDD" id="cd00779">
    <property type="entry name" value="ProRS_core_prok"/>
    <property type="match status" value="1"/>
</dbReference>
<dbReference type="Gene3D" id="3.30.930.10">
    <property type="entry name" value="Bira Bifunctional Protein, Domain 2"/>
    <property type="match status" value="2"/>
</dbReference>
<keyword evidence="4 10" id="KW-0436">Ligase</keyword>
<dbReference type="InterPro" id="IPR044140">
    <property type="entry name" value="ProRS_anticodon_short"/>
</dbReference>
<keyword evidence="3 10" id="KW-0963">Cytoplasm</keyword>
<dbReference type="PANTHER" id="PTHR42753">
    <property type="entry name" value="MITOCHONDRIAL RIBOSOME PROTEIN L39/PROLYL-TRNA LIGASE FAMILY MEMBER"/>
    <property type="match status" value="1"/>
</dbReference>
<dbReference type="OrthoDB" id="9809052at2"/>
<evidence type="ECO:0000313" key="12">
    <source>
        <dbReference type="EMBL" id="KGE17301.1"/>
    </source>
</evidence>
<dbReference type="SUPFAM" id="SSF55826">
    <property type="entry name" value="YbaK/ProRS associated domain"/>
    <property type="match status" value="1"/>
</dbReference>
<dbReference type="InterPro" id="IPR002316">
    <property type="entry name" value="Pro-tRNA-ligase_IIa"/>
</dbReference>
<dbReference type="GO" id="GO:0002161">
    <property type="term" value="F:aminoacyl-tRNA deacylase activity"/>
    <property type="evidence" value="ECO:0007669"/>
    <property type="project" value="InterPro"/>
</dbReference>
<dbReference type="GO" id="GO:0005829">
    <property type="term" value="C:cytosol"/>
    <property type="evidence" value="ECO:0007669"/>
    <property type="project" value="TreeGrafter"/>
</dbReference>
<dbReference type="GO" id="GO:0004827">
    <property type="term" value="F:proline-tRNA ligase activity"/>
    <property type="evidence" value="ECO:0007669"/>
    <property type="project" value="UniProtKB-UniRule"/>
</dbReference>
<proteinExistence type="inferred from homology"/>
<dbReference type="Gene3D" id="3.40.50.800">
    <property type="entry name" value="Anticodon-binding domain"/>
    <property type="match status" value="1"/>
</dbReference>
<dbReference type="STRING" id="268407.PWYN_22040"/>
<dbReference type="AlphaFoldDB" id="A0A098M5J7"/>
<keyword evidence="5 10" id="KW-0547">Nucleotide-binding</keyword>
<dbReference type="InterPro" id="IPR002314">
    <property type="entry name" value="aa-tRNA-synt_IIb"/>
</dbReference>
<dbReference type="GO" id="GO:0140096">
    <property type="term" value="F:catalytic activity, acting on a protein"/>
    <property type="evidence" value="ECO:0007669"/>
    <property type="project" value="UniProtKB-ARBA"/>
</dbReference>
<dbReference type="eggNOG" id="COG0442">
    <property type="taxonomic scope" value="Bacteria"/>
</dbReference>
<dbReference type="NCBIfam" id="TIGR00409">
    <property type="entry name" value="proS_fam_II"/>
    <property type="match status" value="1"/>
</dbReference>
<sequence length="572" mass="63736">MRQSKLLLSTLREAPAEAETMSHQLLLRAGFIRQLAAGIYTYLPLGRRVLHKIENIVREEMDVTGAQEVLMPSMQPAELWKESERYDQYGKELMKLQDRHERDFVLGPTHEEIVTALVRNEISSYRRLPLTVYQIQTKFRDERRPRSGLLRGREFLMKDAYSFDTGSEGLNQSYWTMFNAYHRVFSRCAIQFRAVHADSGTIGGEGGSHEFMALTDIGEDTIAACSTCDYAANLEQAEVRIENAKLNQEVNVQAIEKFHTPGIRTINQLVHTLDIMPEQIIKTLIYQGDGKLLAVLVRGDHEVNEIKVRKHIGATEISLADHESVQDVAGVESGFVGPIGLEITILVDTAVAEMTLGIAGAGELDYHVRNVVPGRDFPLTSVGDFRNVTEGEACPHCEEGTLKFHQGIEIGHVFKLGTRYSKKLGATYLDTTGRNQHMIMGCYGIGISRMLAAIVEQNYDEHGIVWPAAVAPYQVHILLMSGKDNDQVELAEALYKQLNQLGIETLLDERDERPGVKFKDSSLIGIPLTIVVGKDASDGQVEIIERRTNVKASIGIAEAIARIKAQAQPTSL</sequence>
<evidence type="ECO:0000256" key="3">
    <source>
        <dbReference type="ARBA" id="ARBA00022490"/>
    </source>
</evidence>
<dbReference type="InterPro" id="IPR006195">
    <property type="entry name" value="aa-tRNA-synth_II"/>
</dbReference>
<dbReference type="FunFam" id="3.30.930.10:FF:000066">
    <property type="entry name" value="Proline--tRNA ligase"/>
    <property type="match status" value="1"/>
</dbReference>
<comment type="function">
    <text evidence="10">Catalyzes the attachment of proline to tRNA(Pro) in a two-step reaction: proline is first activated by ATP to form Pro-AMP and then transferred to the acceptor end of tRNA(Pro). As ProRS can inadvertently accommodate and process non-cognate amino acids such as alanine and cysteine, to avoid such errors it has two additional distinct editing activities against alanine. One activity is designated as 'pretransfer' editing and involves the tRNA(Pro)-independent hydrolysis of activated Ala-AMP. The other activity is designated 'posttransfer' editing and involves deacylation of mischarged Ala-tRNA(Pro). The misacylated Cys-tRNA(Pro) is not edited by ProRS.</text>
</comment>
<comment type="caution">
    <text evidence="12">The sequence shown here is derived from an EMBL/GenBank/DDBJ whole genome shotgun (WGS) entry which is preliminary data.</text>
</comment>
<dbReference type="InterPro" id="IPR033730">
    <property type="entry name" value="ProRS_core_prok"/>
</dbReference>
<dbReference type="InterPro" id="IPR036754">
    <property type="entry name" value="YbaK/aa-tRNA-synt-asso_dom_sf"/>
</dbReference>
<comment type="subcellular location">
    <subcellularLocation>
        <location evidence="1 10">Cytoplasm</location>
    </subcellularLocation>
</comment>
<dbReference type="InterPro" id="IPR004154">
    <property type="entry name" value="Anticodon-bd"/>
</dbReference>
<keyword evidence="13" id="KW-1185">Reference proteome</keyword>
<evidence type="ECO:0000256" key="7">
    <source>
        <dbReference type="ARBA" id="ARBA00022917"/>
    </source>
</evidence>
<comment type="domain">
    <text evidence="10">Consists of three domains: the N-terminal catalytic domain, the editing domain and the C-terminal anticodon-binding domain.</text>
</comment>
<dbReference type="Pfam" id="PF00587">
    <property type="entry name" value="tRNA-synt_2b"/>
    <property type="match status" value="1"/>
</dbReference>
<dbReference type="InterPro" id="IPR036621">
    <property type="entry name" value="Anticodon-bd_dom_sf"/>
</dbReference>
<dbReference type="PROSITE" id="PS50862">
    <property type="entry name" value="AA_TRNA_LIGASE_II"/>
    <property type="match status" value="1"/>
</dbReference>
<dbReference type="GO" id="GO:0016740">
    <property type="term" value="F:transferase activity"/>
    <property type="evidence" value="ECO:0007669"/>
    <property type="project" value="UniProtKB-ARBA"/>
</dbReference>
<keyword evidence="8 10" id="KW-0030">Aminoacyl-tRNA synthetase</keyword>
<evidence type="ECO:0000256" key="10">
    <source>
        <dbReference type="HAMAP-Rule" id="MF_01569"/>
    </source>
</evidence>
<dbReference type="EMBL" id="JQCR01000003">
    <property type="protein sequence ID" value="KGE17301.1"/>
    <property type="molecule type" value="Genomic_DNA"/>
</dbReference>
<gene>
    <name evidence="10" type="primary">proS</name>
    <name evidence="12" type="ORF">PWYN_22040</name>
</gene>
<dbReference type="NCBIfam" id="NF006625">
    <property type="entry name" value="PRK09194.1"/>
    <property type="match status" value="1"/>
</dbReference>
<dbReference type="SUPFAM" id="SSF52954">
    <property type="entry name" value="Class II aaRS ABD-related"/>
    <property type="match status" value="1"/>
</dbReference>
<dbReference type="CDD" id="cd04334">
    <property type="entry name" value="ProRS-INS"/>
    <property type="match status" value="1"/>
</dbReference>
<dbReference type="Pfam" id="PF03129">
    <property type="entry name" value="HGTP_anticodon"/>
    <property type="match status" value="1"/>
</dbReference>
<name>A0A098M5J7_9BACL</name>
<reference evidence="12 13" key="1">
    <citation type="submission" date="2014-08" db="EMBL/GenBank/DDBJ databases">
        <authorList>
            <person name="den Bakker H.C."/>
        </authorList>
    </citation>
    <scope>NUCLEOTIDE SEQUENCE [LARGE SCALE GENOMIC DNA]</scope>
    <source>
        <strain evidence="12 13">DSM 18334</strain>
    </source>
</reference>
<organism evidence="12 13">
    <name type="scientific">Paenibacillus wynnii</name>
    <dbReference type="NCBI Taxonomy" id="268407"/>
    <lineage>
        <taxon>Bacteria</taxon>
        <taxon>Bacillati</taxon>
        <taxon>Bacillota</taxon>
        <taxon>Bacilli</taxon>
        <taxon>Bacillales</taxon>
        <taxon>Paenibacillaceae</taxon>
        <taxon>Paenibacillus</taxon>
    </lineage>
</organism>
<dbReference type="FunFam" id="3.30.930.10:FF:000062">
    <property type="entry name" value="Proline--tRNA ligase"/>
    <property type="match status" value="1"/>
</dbReference>
<comment type="catalytic activity">
    <reaction evidence="9 10">
        <text>tRNA(Pro) + L-proline + ATP = L-prolyl-tRNA(Pro) + AMP + diphosphate</text>
        <dbReference type="Rhea" id="RHEA:14305"/>
        <dbReference type="Rhea" id="RHEA-COMP:9700"/>
        <dbReference type="Rhea" id="RHEA-COMP:9702"/>
        <dbReference type="ChEBI" id="CHEBI:30616"/>
        <dbReference type="ChEBI" id="CHEBI:33019"/>
        <dbReference type="ChEBI" id="CHEBI:60039"/>
        <dbReference type="ChEBI" id="CHEBI:78442"/>
        <dbReference type="ChEBI" id="CHEBI:78532"/>
        <dbReference type="ChEBI" id="CHEBI:456215"/>
        <dbReference type="EC" id="6.1.1.15"/>
    </reaction>
</comment>
<evidence type="ECO:0000259" key="11">
    <source>
        <dbReference type="PROSITE" id="PS50862"/>
    </source>
</evidence>
<dbReference type="InterPro" id="IPR045864">
    <property type="entry name" value="aa-tRNA-synth_II/BPL/LPL"/>
</dbReference>
<reference evidence="12 13" key="2">
    <citation type="submission" date="2014-10" db="EMBL/GenBank/DDBJ databases">
        <title>Comparative genomics of the Paenibacillus odorifer group.</title>
        <authorList>
            <person name="Tsai Y.-C."/>
            <person name="Martin N."/>
            <person name="Korlach J."/>
            <person name="Wiedmann M."/>
        </authorList>
    </citation>
    <scope>NUCLEOTIDE SEQUENCE [LARGE SCALE GENOMIC DNA]</scope>
    <source>
        <strain evidence="12 13">DSM 18334</strain>
    </source>
</reference>
<evidence type="ECO:0000256" key="1">
    <source>
        <dbReference type="ARBA" id="ARBA00004496"/>
    </source>
</evidence>
<evidence type="ECO:0000256" key="4">
    <source>
        <dbReference type="ARBA" id="ARBA00022598"/>
    </source>
</evidence>
<feature type="domain" description="Aminoacyl-transfer RNA synthetases class-II family profile" evidence="11">
    <location>
        <begin position="38"/>
        <end position="467"/>
    </location>
</feature>
<dbReference type="EC" id="6.1.1.15" evidence="10"/>
<keyword evidence="6 10" id="KW-0067">ATP-binding</keyword>
<evidence type="ECO:0000256" key="2">
    <source>
        <dbReference type="ARBA" id="ARBA00011738"/>
    </source>
</evidence>
<comment type="similarity">
    <text evidence="10">Belongs to the class-II aminoacyl-tRNA synthetase family. ProS type 1 subfamily.</text>
</comment>